<dbReference type="AlphaFoldDB" id="A0A364K9J6"/>
<gene>
    <name evidence="2" type="ORF">DL897_02710</name>
</gene>
<dbReference type="EMBL" id="QJKK01000001">
    <property type="protein sequence ID" value="RAL26969.1"/>
    <property type="molecule type" value="Genomic_DNA"/>
</dbReference>
<keyword evidence="3" id="KW-1185">Reference proteome</keyword>
<dbReference type="OrthoDB" id="2607309at2"/>
<organism evidence="2 3">
    <name type="scientific">Thermoflavimicrobium daqui</name>
    <dbReference type="NCBI Taxonomy" id="2137476"/>
    <lineage>
        <taxon>Bacteria</taxon>
        <taxon>Bacillati</taxon>
        <taxon>Bacillota</taxon>
        <taxon>Bacilli</taxon>
        <taxon>Bacillales</taxon>
        <taxon>Thermoactinomycetaceae</taxon>
        <taxon>Thermoflavimicrobium</taxon>
    </lineage>
</organism>
<reference evidence="2 3" key="2">
    <citation type="submission" date="2018-06" db="EMBL/GenBank/DDBJ databases">
        <authorList>
            <person name="Zhirakovskaya E."/>
        </authorList>
    </citation>
    <scope>NUCLEOTIDE SEQUENCE [LARGE SCALE GENOMIC DNA]</scope>
    <source>
        <strain evidence="2 3">FBKL4.011</strain>
    </source>
</reference>
<dbReference type="PROSITE" id="PS51257">
    <property type="entry name" value="PROKAR_LIPOPROTEIN"/>
    <property type="match status" value="1"/>
</dbReference>
<protein>
    <recommendedName>
        <fullName evidence="4">Lipoprotein</fullName>
    </recommendedName>
</protein>
<evidence type="ECO:0000313" key="3">
    <source>
        <dbReference type="Proteomes" id="UP000251213"/>
    </source>
</evidence>
<reference evidence="2 3" key="1">
    <citation type="submission" date="2018-06" db="EMBL/GenBank/DDBJ databases">
        <title>Thermoflavimicrobium daqus sp. nov., a thermophilic microbe isolated from Moutai-flavour Daqu.</title>
        <authorList>
            <person name="Wang X."/>
            <person name="Zhou H."/>
        </authorList>
    </citation>
    <scope>NUCLEOTIDE SEQUENCE [LARGE SCALE GENOMIC DNA]</scope>
    <source>
        <strain evidence="2 3">FBKL4.011</strain>
    </source>
</reference>
<evidence type="ECO:0000256" key="1">
    <source>
        <dbReference type="SAM" id="SignalP"/>
    </source>
</evidence>
<dbReference type="RefSeq" id="WP_113657574.1">
    <property type="nucleotide sequence ID" value="NZ_KZ845663.1"/>
</dbReference>
<name>A0A364K9J6_9BACL</name>
<dbReference type="Proteomes" id="UP000251213">
    <property type="component" value="Unassembled WGS sequence"/>
</dbReference>
<sequence>MKKMLMVSFVALFLLSGCSIDQRAGMVDYVKTTVRYTNMVNHLVNNIPSLALKATSDQQSKTTLEKNLNNVKSELQKYNEMIPPRRAEEIHQNMTNYNKTVESEINSYLKQIKKGNFDPKVFQTPAFTKTIQEMLKLRDQAQQLA</sequence>
<evidence type="ECO:0008006" key="4">
    <source>
        <dbReference type="Google" id="ProtNLM"/>
    </source>
</evidence>
<accession>A0A364K9J6</accession>
<feature type="chain" id="PRO_5038819743" description="Lipoprotein" evidence="1">
    <location>
        <begin position="25"/>
        <end position="145"/>
    </location>
</feature>
<dbReference type="Pfam" id="PF19903">
    <property type="entry name" value="DUF6376"/>
    <property type="match status" value="1"/>
</dbReference>
<feature type="signal peptide" evidence="1">
    <location>
        <begin position="1"/>
        <end position="24"/>
    </location>
</feature>
<comment type="caution">
    <text evidence="2">The sequence shown here is derived from an EMBL/GenBank/DDBJ whole genome shotgun (WGS) entry which is preliminary data.</text>
</comment>
<evidence type="ECO:0000313" key="2">
    <source>
        <dbReference type="EMBL" id="RAL26969.1"/>
    </source>
</evidence>
<dbReference type="InterPro" id="IPR045956">
    <property type="entry name" value="DUF6376"/>
</dbReference>
<proteinExistence type="predicted"/>
<keyword evidence="1" id="KW-0732">Signal</keyword>